<dbReference type="Proteomes" id="UP001642540">
    <property type="component" value="Unassembled WGS sequence"/>
</dbReference>
<evidence type="ECO:0000256" key="1">
    <source>
        <dbReference type="SAM" id="MobiDB-lite"/>
    </source>
</evidence>
<dbReference type="PANTHER" id="PTHR47331">
    <property type="entry name" value="PHD-TYPE DOMAIN-CONTAINING PROTEIN"/>
    <property type="match status" value="1"/>
</dbReference>
<evidence type="ECO:0000313" key="4">
    <source>
        <dbReference type="Proteomes" id="UP001642540"/>
    </source>
</evidence>
<protein>
    <recommendedName>
        <fullName evidence="2">Integrase catalytic domain-containing protein</fullName>
    </recommendedName>
</protein>
<dbReference type="InterPro" id="IPR008042">
    <property type="entry name" value="Retrotrans_Pao"/>
</dbReference>
<dbReference type="InterPro" id="IPR041588">
    <property type="entry name" value="Integrase_H2C2"/>
</dbReference>
<feature type="region of interest" description="Disordered" evidence="1">
    <location>
        <begin position="452"/>
        <end position="476"/>
    </location>
</feature>
<name>A0ABP1RDG3_9HEXA</name>
<dbReference type="PANTHER" id="PTHR47331:SF1">
    <property type="entry name" value="GAG-LIKE PROTEIN"/>
    <property type="match status" value="1"/>
</dbReference>
<dbReference type="Pfam" id="PF05380">
    <property type="entry name" value="Peptidase_A17"/>
    <property type="match status" value="1"/>
</dbReference>
<evidence type="ECO:0000259" key="2">
    <source>
        <dbReference type="PROSITE" id="PS50994"/>
    </source>
</evidence>
<gene>
    <name evidence="3" type="ORF">ODALV1_LOCUS20552</name>
</gene>
<accession>A0ABP1RDG3</accession>
<sequence>MESLKRARRPVRREFERYASELEILLKEIPLNIDAINVKYKLFVDAFESLQSHDSGVVEQMTSDDVAEEEENKEWDEMRELTLRGETIRQLKEKLIPVQLPTTASVAGASNSVETRVRNFKLPSVQLKKFSGELKDWLGFWAQFQKIHDDPQMTGSDKYWYLLQSLQPNTDAHEIAIGYPSSNENYDVVIEALKKQYGNEDMLLQVYIREILSLVISNVNSKEKLSMKSLFLKLDSHLRALRTLNLEKADPATWLFPLVESSLPEEILYNWQRNPLSSYDGSQDDPPKTRLDLLMSFVEREVEIRQRIDLTKSFANQQKRDVNEKKFVVKERKPERRASVPTLSSFHVEEKKVCIFCDRANHEAVNCYRAKTMSYEEKLNILRDKRLCFRCMGNHLSANCNASNLQCGICKKRHFTVICKEMKSGDGRRWSTGGNFREKSFPDRVSGFKRPADRFPREVGVPSPKRPTMEVASKTTSSSSNVECMSEVALQTLLVKVNCDGESQVMRAFIDSGSQRSYILKSTAIRLGLRTTGVERVVHSLFGGQQTTNVTHNKYEILLSSVEKNYSSIFEVRDSEQICANLPRIANSYPDVVEELRMKDVTLTDIGDSKREVELLIGADVYAKIVTGRIEKLKCGAAAISTEFGWTLLGNVAESRVEQNLANVYTAMSVHDMDITKLWQLEIIGVEDPSKEKSEKERLKLETEKFLENISRLSDGRYVVSMPWKNNLSCLPSNRPVAYKRLQSVSTKLKEKNLFEAYNSIFRDWEKEGFIERVSVECSADVIHYLPHRPIIKESSTTPVRPVFDASCRVGKAPSLNDCLFTGENYVRAIPELILRFREKKIAFVSDIRKEFQMIGVSEVDRDAMRFLWWENERMENVVEFRHARVMFGATCSPFILGAVLAYHLTHLPKEKQEIGANLLATLYVDNCVSSVSTADEYQVFRREATDLLKSAGMDLRLWFSNVDEFEDEKSHVLSVLGLQWDRVKDELFVALKDVILPSKITKRSVLSAVQKIYDPVGFTSPALVPMKLLLQRAWSQKVKWDEELPDNEKKIFGRWCDEISDLAAIRLPRLSTAGETDRSKWSLHTFTDASKEAYAAVVFLRVESECAVRVELLASKSRIAPMKSLTIPKLELMSCLIGKRLAETVKKALKMTDVMEYYWSDSTTALAWIRRDPDLWGVFVANRAREIREGTDIENWRHVPGIENPSDLPSRGCLPAKLLLSKWWQGPAWLYQHENEWPKPSEENDENEIETEKRKSSLAVEAISFTVLDRIQNTYSFTKQVRILGWVRRFLHNKFVKNTEQRKRGPLVKSELQRAEMILIREIQRESFPEEERDKLKGLEVIEDDWGILRVKTRLTYRDDPKNFKYPMILPKRGNAVEQLIREAHQNYCHAGAGFLVTKLRQKYWILKARHTVKRVISKFPRCRRYSAKPVIPEAAPLPLDRVKSAEVFEVVGIDLAGPLVLKNGGKVWIVIFTCAVYRAVHFELVKSISTRAFVIALERFVEKFRRPSIIYSDNGTNFRGADNMFRKIDWSTLEKEENTSKITWKFNPVTSSWWGGWWERLIRTAKDLLRKTVGKQSLSFVELNVLLISIAEVMNGRPLTYVSENPMDLEPLTPALFLHPFGNVSFPESKLSESEQIRFRYNYVTTLKQELRDRFLKEYLSMLVNRNPKKKVTRGLCVGELVLVGCDNLKRIEWPLARVMELISGRDGVCRVARVRTERGEMTRSVQRLFPLEMDTTPETEKIIREVELKTRVGRKVKRPVKYK</sequence>
<dbReference type="PROSITE" id="PS50994">
    <property type="entry name" value="INTEGRASE"/>
    <property type="match status" value="1"/>
</dbReference>
<feature type="domain" description="Integrase catalytic" evidence="2">
    <location>
        <begin position="1436"/>
        <end position="1624"/>
    </location>
</feature>
<dbReference type="Pfam" id="PF05585">
    <property type="entry name" value="DUF1758"/>
    <property type="match status" value="1"/>
</dbReference>
<keyword evidence="4" id="KW-1185">Reference proteome</keyword>
<dbReference type="Gene3D" id="3.30.420.10">
    <property type="entry name" value="Ribonuclease H-like superfamily/Ribonuclease H"/>
    <property type="match status" value="1"/>
</dbReference>
<dbReference type="Pfam" id="PF03564">
    <property type="entry name" value="DUF1759"/>
    <property type="match status" value="1"/>
</dbReference>
<dbReference type="Gene3D" id="2.40.70.10">
    <property type="entry name" value="Acid Proteases"/>
    <property type="match status" value="1"/>
</dbReference>
<dbReference type="InterPro" id="IPR043502">
    <property type="entry name" value="DNA/RNA_pol_sf"/>
</dbReference>
<proteinExistence type="predicted"/>
<evidence type="ECO:0000313" key="3">
    <source>
        <dbReference type="EMBL" id="CAL8124294.1"/>
    </source>
</evidence>
<dbReference type="InterPro" id="IPR040676">
    <property type="entry name" value="DUF5641"/>
</dbReference>
<reference evidence="3 4" key="1">
    <citation type="submission" date="2024-08" db="EMBL/GenBank/DDBJ databases">
        <authorList>
            <person name="Cucini C."/>
            <person name="Frati F."/>
        </authorList>
    </citation>
    <scope>NUCLEOTIDE SEQUENCE [LARGE SCALE GENOMIC DNA]</scope>
</reference>
<dbReference type="Pfam" id="PF17921">
    <property type="entry name" value="Integrase_H2C2"/>
    <property type="match status" value="1"/>
</dbReference>
<organism evidence="3 4">
    <name type="scientific">Orchesella dallaii</name>
    <dbReference type="NCBI Taxonomy" id="48710"/>
    <lineage>
        <taxon>Eukaryota</taxon>
        <taxon>Metazoa</taxon>
        <taxon>Ecdysozoa</taxon>
        <taxon>Arthropoda</taxon>
        <taxon>Hexapoda</taxon>
        <taxon>Collembola</taxon>
        <taxon>Entomobryomorpha</taxon>
        <taxon>Entomobryoidea</taxon>
        <taxon>Orchesellidae</taxon>
        <taxon>Orchesellinae</taxon>
        <taxon>Orchesella</taxon>
    </lineage>
</organism>
<dbReference type="InterPro" id="IPR021109">
    <property type="entry name" value="Peptidase_aspartic_dom_sf"/>
</dbReference>
<dbReference type="InterPro" id="IPR012337">
    <property type="entry name" value="RNaseH-like_sf"/>
</dbReference>
<dbReference type="InterPro" id="IPR005312">
    <property type="entry name" value="DUF1759"/>
</dbReference>
<dbReference type="SUPFAM" id="SSF53098">
    <property type="entry name" value="Ribonuclease H-like"/>
    <property type="match status" value="1"/>
</dbReference>
<dbReference type="Pfam" id="PF18701">
    <property type="entry name" value="DUF5641"/>
    <property type="match status" value="1"/>
</dbReference>
<dbReference type="EMBL" id="CAXLJM020000068">
    <property type="protein sequence ID" value="CAL8124294.1"/>
    <property type="molecule type" value="Genomic_DNA"/>
</dbReference>
<dbReference type="InterPro" id="IPR036397">
    <property type="entry name" value="RNaseH_sf"/>
</dbReference>
<dbReference type="InterPro" id="IPR001584">
    <property type="entry name" value="Integrase_cat-core"/>
</dbReference>
<comment type="caution">
    <text evidence="3">The sequence shown here is derived from an EMBL/GenBank/DDBJ whole genome shotgun (WGS) entry which is preliminary data.</text>
</comment>
<dbReference type="SUPFAM" id="SSF56672">
    <property type="entry name" value="DNA/RNA polymerases"/>
    <property type="match status" value="1"/>
</dbReference>
<dbReference type="InterPro" id="IPR008737">
    <property type="entry name" value="DUF1758"/>
</dbReference>